<feature type="transmembrane region" description="Helical" evidence="1">
    <location>
        <begin position="283"/>
        <end position="303"/>
    </location>
</feature>
<reference evidence="2 3" key="1">
    <citation type="journal article" date="2023" name="Arcadia Sci">
        <title>De novo assembly of a long-read Amblyomma americanum tick genome.</title>
        <authorList>
            <person name="Chou S."/>
            <person name="Poskanzer K.E."/>
            <person name="Rollins M."/>
            <person name="Thuy-Boun P.S."/>
        </authorList>
    </citation>
    <scope>NUCLEOTIDE SEQUENCE [LARGE SCALE GENOMIC DNA]</scope>
    <source>
        <strain evidence="2">F_SG_1</strain>
        <tissue evidence="2">Salivary glands</tissue>
    </source>
</reference>
<gene>
    <name evidence="2" type="ORF">V5799_019288</name>
</gene>
<keyword evidence="1" id="KW-1133">Transmembrane helix</keyword>
<feature type="transmembrane region" description="Helical" evidence="1">
    <location>
        <begin position="315"/>
        <end position="332"/>
    </location>
</feature>
<feature type="transmembrane region" description="Helical" evidence="1">
    <location>
        <begin position="44"/>
        <end position="65"/>
    </location>
</feature>
<dbReference type="EMBL" id="JARKHS020009880">
    <property type="protein sequence ID" value="KAK8779372.1"/>
    <property type="molecule type" value="Genomic_DNA"/>
</dbReference>
<feature type="transmembrane region" description="Helical" evidence="1">
    <location>
        <begin position="77"/>
        <end position="98"/>
    </location>
</feature>
<comment type="caution">
    <text evidence="2">The sequence shown here is derived from an EMBL/GenBank/DDBJ whole genome shotgun (WGS) entry which is preliminary data.</text>
</comment>
<dbReference type="Proteomes" id="UP001321473">
    <property type="component" value="Unassembled WGS sequence"/>
</dbReference>
<organism evidence="2 3">
    <name type="scientific">Amblyomma americanum</name>
    <name type="common">Lone star tick</name>
    <dbReference type="NCBI Taxonomy" id="6943"/>
    <lineage>
        <taxon>Eukaryota</taxon>
        <taxon>Metazoa</taxon>
        <taxon>Ecdysozoa</taxon>
        <taxon>Arthropoda</taxon>
        <taxon>Chelicerata</taxon>
        <taxon>Arachnida</taxon>
        <taxon>Acari</taxon>
        <taxon>Parasitiformes</taxon>
        <taxon>Ixodida</taxon>
        <taxon>Ixodoidea</taxon>
        <taxon>Ixodidae</taxon>
        <taxon>Amblyomminae</taxon>
        <taxon>Amblyomma</taxon>
    </lineage>
</organism>
<feature type="transmembrane region" description="Helical" evidence="1">
    <location>
        <begin position="110"/>
        <end position="139"/>
    </location>
</feature>
<feature type="transmembrane region" description="Helical" evidence="1">
    <location>
        <begin position="224"/>
        <end position="243"/>
    </location>
</feature>
<accession>A0AAQ4EXQ9</accession>
<proteinExistence type="predicted"/>
<feature type="transmembrane region" description="Helical" evidence="1">
    <location>
        <begin position="250"/>
        <end position="271"/>
    </location>
</feature>
<evidence type="ECO:0000256" key="1">
    <source>
        <dbReference type="SAM" id="Phobius"/>
    </source>
</evidence>
<keyword evidence="1" id="KW-0472">Membrane</keyword>
<feature type="transmembrane region" description="Helical" evidence="1">
    <location>
        <begin position="186"/>
        <end position="204"/>
    </location>
</feature>
<evidence type="ECO:0000313" key="3">
    <source>
        <dbReference type="Proteomes" id="UP001321473"/>
    </source>
</evidence>
<keyword evidence="1" id="KW-0812">Transmembrane</keyword>
<dbReference type="AlphaFoldDB" id="A0AAQ4EXQ9"/>
<sequence length="336" mass="35859">MMPPEPLCTSRRSGPVYRKRHVLLCASKLRTAGVVMDTTSTVRALLLLGGNLIAGPFVYWVHIRADVRRNSPKYHRVALLFSGGILFGVSFVSMLYTGSRTLSQVASYEVPAAEIAVCIGFGVGLCLQQLGLVMADWAAHRGSTRRPSRTESTMLSSYSESVDYGATESSRAHSDLQPRDKPLPPVDVWVSLTAVGFLSAYYVLHCFTLGQIPDHLSAVASNGFKAAIGNTVMVSVALAVVLYSSGSRPTVLLVGSFLFTVLPAVAFVIGAETQRKVSKFYEGITDTFSCGVLLCASALGILCPYSRSASSCCSFPPAAAGVVCTILLGFGLPEVW</sequence>
<name>A0AAQ4EXQ9_AMBAM</name>
<evidence type="ECO:0000313" key="2">
    <source>
        <dbReference type="EMBL" id="KAK8779372.1"/>
    </source>
</evidence>
<keyword evidence="3" id="KW-1185">Reference proteome</keyword>
<protein>
    <submittedName>
        <fullName evidence="2">Uncharacterized protein</fullName>
    </submittedName>
</protein>